<dbReference type="GO" id="GO:0003908">
    <property type="term" value="F:methylated-DNA-[protein]-cysteine S-methyltransferase activity"/>
    <property type="evidence" value="ECO:0007669"/>
    <property type="project" value="UniProtKB-EC"/>
</dbReference>
<dbReference type="KEGG" id="tuz:TUZN_0319"/>
<dbReference type="InterPro" id="IPR036388">
    <property type="entry name" value="WH-like_DNA-bd_sf"/>
</dbReference>
<comment type="function">
    <text evidence="2">Involved in the cellular defense against the biological effects of O6-methylguanine (O6-MeG) and O4-methylthymine (O4-MeT) in DNA. Repairs the methylated nucleobase in DNA by stoichiometrically transferring the methyl group to a cysteine residue in the enzyme. This is a suicide reaction: the enzyme is irreversibly inactivated.</text>
</comment>
<organism evidence="12 13">
    <name type="scientific">Thermoproteus uzoniensis (strain 768-20)</name>
    <dbReference type="NCBI Taxonomy" id="999630"/>
    <lineage>
        <taxon>Archaea</taxon>
        <taxon>Thermoproteota</taxon>
        <taxon>Thermoprotei</taxon>
        <taxon>Thermoproteales</taxon>
        <taxon>Thermoproteaceae</taxon>
        <taxon>Thermoproteus</taxon>
    </lineage>
</organism>
<dbReference type="STRING" id="999630.TUZN_0319"/>
<keyword evidence="8" id="KW-0227">DNA damage</keyword>
<evidence type="ECO:0000256" key="3">
    <source>
        <dbReference type="ARBA" id="ARBA00008711"/>
    </source>
</evidence>
<dbReference type="Gene3D" id="1.10.10.10">
    <property type="entry name" value="Winged helix-like DNA-binding domain superfamily/Winged helix DNA-binding domain"/>
    <property type="match status" value="1"/>
</dbReference>
<evidence type="ECO:0000256" key="1">
    <source>
        <dbReference type="ARBA" id="ARBA00001286"/>
    </source>
</evidence>
<comment type="similarity">
    <text evidence="3">Belongs to the MGMT family.</text>
</comment>
<keyword evidence="7" id="KW-0808">Transferase</keyword>
<dbReference type="EC" id="2.1.1.63" evidence="4"/>
<evidence type="ECO:0000256" key="10">
    <source>
        <dbReference type="ARBA" id="ARBA00049348"/>
    </source>
</evidence>
<dbReference type="Pfam" id="PF01035">
    <property type="entry name" value="DNA_binding_1"/>
    <property type="match status" value="1"/>
</dbReference>
<evidence type="ECO:0000313" key="12">
    <source>
        <dbReference type="EMBL" id="AEA11817.1"/>
    </source>
</evidence>
<dbReference type="EMBL" id="CP002590">
    <property type="protein sequence ID" value="AEA11817.1"/>
    <property type="molecule type" value="Genomic_DNA"/>
</dbReference>
<evidence type="ECO:0000256" key="5">
    <source>
        <dbReference type="ARBA" id="ARBA00015377"/>
    </source>
</evidence>
<evidence type="ECO:0000256" key="6">
    <source>
        <dbReference type="ARBA" id="ARBA00022603"/>
    </source>
</evidence>
<name>F2L2F2_THEU7</name>
<evidence type="ECO:0000256" key="7">
    <source>
        <dbReference type="ARBA" id="ARBA00022679"/>
    </source>
</evidence>
<dbReference type="GO" id="GO:0032259">
    <property type="term" value="P:methylation"/>
    <property type="evidence" value="ECO:0007669"/>
    <property type="project" value="UniProtKB-KW"/>
</dbReference>
<evidence type="ECO:0000256" key="2">
    <source>
        <dbReference type="ARBA" id="ARBA00003317"/>
    </source>
</evidence>
<dbReference type="PANTHER" id="PTHR46460">
    <property type="entry name" value="METHYLATED-DNA--PROTEIN-CYSTEINE METHYLTRANSFERASE"/>
    <property type="match status" value="1"/>
</dbReference>
<dbReference type="eggNOG" id="arCOG02724">
    <property type="taxonomic scope" value="Archaea"/>
</dbReference>
<proteinExistence type="inferred from homology"/>
<dbReference type="NCBIfam" id="TIGR00589">
    <property type="entry name" value="ogt"/>
    <property type="match status" value="1"/>
</dbReference>
<keyword evidence="13" id="KW-1185">Reference proteome</keyword>
<sequence>MSSSKIICARYGPVALRLKGSRIELLGSCPSYLELEEFVKYVKLDVSSPLIRLLGVRRGSATSYKEFGAAVGLGPRAAGLLLARNPYPVVLPCHRVVRSDGSLGGYSYGVELKRALLAYEGVEMCGGRVCRLARVEEVDDVEEALLRSLGLRR</sequence>
<gene>
    <name evidence="12" type="ordered locus">TUZN_0319</name>
</gene>
<keyword evidence="9" id="KW-0234">DNA repair</keyword>
<comment type="catalytic activity">
    <reaction evidence="1">
        <text>a 4-O-methyl-thymidine in DNA + L-cysteinyl-[protein] = a thymidine in DNA + S-methyl-L-cysteinyl-[protein]</text>
        <dbReference type="Rhea" id="RHEA:53428"/>
        <dbReference type="Rhea" id="RHEA-COMP:10131"/>
        <dbReference type="Rhea" id="RHEA-COMP:10132"/>
        <dbReference type="Rhea" id="RHEA-COMP:13555"/>
        <dbReference type="Rhea" id="RHEA-COMP:13556"/>
        <dbReference type="ChEBI" id="CHEBI:29950"/>
        <dbReference type="ChEBI" id="CHEBI:82612"/>
        <dbReference type="ChEBI" id="CHEBI:137386"/>
        <dbReference type="ChEBI" id="CHEBI:137387"/>
        <dbReference type="EC" id="2.1.1.63"/>
    </reaction>
</comment>
<protein>
    <recommendedName>
        <fullName evidence="5">Methylated-DNA--protein-cysteine methyltransferase</fullName>
        <ecNumber evidence="4">2.1.1.63</ecNumber>
    </recommendedName>
</protein>
<evidence type="ECO:0000256" key="4">
    <source>
        <dbReference type="ARBA" id="ARBA00011918"/>
    </source>
</evidence>
<evidence type="ECO:0000256" key="8">
    <source>
        <dbReference type="ARBA" id="ARBA00022763"/>
    </source>
</evidence>
<evidence type="ECO:0000256" key="9">
    <source>
        <dbReference type="ARBA" id="ARBA00023204"/>
    </source>
</evidence>
<dbReference type="InterPro" id="IPR001497">
    <property type="entry name" value="MethylDNA_cys_MeTrfase_AS"/>
</dbReference>
<dbReference type="HOGENOM" id="CLU_1754770_0_0_2"/>
<dbReference type="Proteomes" id="UP000008138">
    <property type="component" value="Chromosome"/>
</dbReference>
<dbReference type="PANTHER" id="PTHR46460:SF1">
    <property type="entry name" value="METHYLATED-DNA--PROTEIN-CYSTEINE METHYLTRANSFERASE"/>
    <property type="match status" value="1"/>
</dbReference>
<keyword evidence="6" id="KW-0489">Methyltransferase</keyword>
<dbReference type="InterPro" id="IPR036217">
    <property type="entry name" value="MethylDNA_cys_MeTrfase_DNAb"/>
</dbReference>
<evidence type="ECO:0000259" key="11">
    <source>
        <dbReference type="Pfam" id="PF01035"/>
    </source>
</evidence>
<dbReference type="PROSITE" id="PS00374">
    <property type="entry name" value="MGMT"/>
    <property type="match status" value="1"/>
</dbReference>
<dbReference type="GO" id="GO:0006281">
    <property type="term" value="P:DNA repair"/>
    <property type="evidence" value="ECO:0007669"/>
    <property type="project" value="UniProtKB-KW"/>
</dbReference>
<dbReference type="SUPFAM" id="SSF46767">
    <property type="entry name" value="Methylated DNA-protein cysteine methyltransferase, C-terminal domain"/>
    <property type="match status" value="1"/>
</dbReference>
<comment type="catalytic activity">
    <reaction evidence="10">
        <text>a 6-O-methyl-2'-deoxyguanosine in DNA + L-cysteinyl-[protein] = S-methyl-L-cysteinyl-[protein] + a 2'-deoxyguanosine in DNA</text>
        <dbReference type="Rhea" id="RHEA:24000"/>
        <dbReference type="Rhea" id="RHEA-COMP:10131"/>
        <dbReference type="Rhea" id="RHEA-COMP:10132"/>
        <dbReference type="Rhea" id="RHEA-COMP:11367"/>
        <dbReference type="Rhea" id="RHEA-COMP:11368"/>
        <dbReference type="ChEBI" id="CHEBI:29950"/>
        <dbReference type="ChEBI" id="CHEBI:82612"/>
        <dbReference type="ChEBI" id="CHEBI:85445"/>
        <dbReference type="ChEBI" id="CHEBI:85448"/>
        <dbReference type="EC" id="2.1.1.63"/>
    </reaction>
</comment>
<dbReference type="InterPro" id="IPR014048">
    <property type="entry name" value="MethylDNA_cys_MeTrfase_DNA-bd"/>
</dbReference>
<evidence type="ECO:0000313" key="13">
    <source>
        <dbReference type="Proteomes" id="UP000008138"/>
    </source>
</evidence>
<dbReference type="CDD" id="cd06445">
    <property type="entry name" value="ATase"/>
    <property type="match status" value="1"/>
</dbReference>
<feature type="domain" description="Methylated-DNA-[protein]-cysteine S-methyltransferase DNA binding" evidence="11">
    <location>
        <begin position="54"/>
        <end position="122"/>
    </location>
</feature>
<reference key="2">
    <citation type="submission" date="2011-03" db="EMBL/GenBank/DDBJ databases">
        <title>Complete genome sequence of the thermoacidophilic crenarchaeon Thermoproteus uzoniensis 768-20.</title>
        <authorList>
            <person name="Mardanov A.V."/>
            <person name="Gumerov V.M."/>
            <person name="Beletsky A.V."/>
            <person name="Prokofeva M.I."/>
            <person name="Bonch-Osmolovskaya E.A."/>
            <person name="Ravin N.V."/>
            <person name="Skryabin K.G."/>
        </authorList>
    </citation>
    <scope>NUCLEOTIDE SEQUENCE</scope>
    <source>
        <strain>768-20</strain>
    </source>
</reference>
<dbReference type="AlphaFoldDB" id="F2L2F2"/>
<accession>F2L2F2</accession>
<reference evidence="12 13" key="1">
    <citation type="journal article" date="2011" name="J. Bacteriol.">
        <title>Complete genome sequence of the thermoacidophilic crenarchaeon Thermoproteus uzoniensis 768-20.</title>
        <authorList>
            <person name="Mardanov A.V."/>
            <person name="Gumerov V.M."/>
            <person name="Beletsky A.V."/>
            <person name="Prokofeva M.I."/>
            <person name="Bonch-Osmolovskaya E.A."/>
            <person name="Ravin N.V."/>
            <person name="Skryabin K.G."/>
        </authorList>
    </citation>
    <scope>NUCLEOTIDE SEQUENCE [LARGE SCALE GENOMIC DNA]</scope>
    <source>
        <strain evidence="12 13">768-20</strain>
    </source>
</reference>